<proteinExistence type="predicted"/>
<dbReference type="FunFam" id="1.25.40.10:FF:000031">
    <property type="entry name" value="Pentatricopeptide repeat-containing protein mitochondrial"/>
    <property type="match status" value="1"/>
</dbReference>
<dbReference type="Pfam" id="PF01535">
    <property type="entry name" value="PPR"/>
    <property type="match status" value="7"/>
</dbReference>
<reference evidence="5" key="1">
    <citation type="journal article" date="2016" name="Nature">
        <title>The genome of the seagrass Zostera marina reveals angiosperm adaptation to the sea.</title>
        <authorList>
            <person name="Olsen J.L."/>
            <person name="Rouze P."/>
            <person name="Verhelst B."/>
            <person name="Lin Y.-C."/>
            <person name="Bayer T."/>
            <person name="Collen J."/>
            <person name="Dattolo E."/>
            <person name="De Paoli E."/>
            <person name="Dittami S."/>
            <person name="Maumus F."/>
            <person name="Michel G."/>
            <person name="Kersting A."/>
            <person name="Lauritano C."/>
            <person name="Lohaus R."/>
            <person name="Toepel M."/>
            <person name="Tonon T."/>
            <person name="Vanneste K."/>
            <person name="Amirebrahimi M."/>
            <person name="Brakel J."/>
            <person name="Bostroem C."/>
            <person name="Chovatia M."/>
            <person name="Grimwood J."/>
            <person name="Jenkins J.W."/>
            <person name="Jueterbock A."/>
            <person name="Mraz A."/>
            <person name="Stam W.T."/>
            <person name="Tice H."/>
            <person name="Bornberg-Bauer E."/>
            <person name="Green P.J."/>
            <person name="Pearson G.A."/>
            <person name="Procaccini G."/>
            <person name="Duarte C.M."/>
            <person name="Schmutz J."/>
            <person name="Reusch T.B.H."/>
            <person name="Van de Peer Y."/>
        </authorList>
    </citation>
    <scope>NUCLEOTIDE SEQUENCE [LARGE SCALE GENOMIC DNA]</scope>
    <source>
        <strain evidence="5">cv. Finnish</strain>
    </source>
</reference>
<organism evidence="4 5">
    <name type="scientific">Zostera marina</name>
    <name type="common">Eelgrass</name>
    <dbReference type="NCBI Taxonomy" id="29655"/>
    <lineage>
        <taxon>Eukaryota</taxon>
        <taxon>Viridiplantae</taxon>
        <taxon>Streptophyta</taxon>
        <taxon>Embryophyta</taxon>
        <taxon>Tracheophyta</taxon>
        <taxon>Spermatophyta</taxon>
        <taxon>Magnoliopsida</taxon>
        <taxon>Liliopsida</taxon>
        <taxon>Zosteraceae</taxon>
        <taxon>Zostera</taxon>
    </lineage>
</organism>
<dbReference type="NCBIfam" id="TIGR00756">
    <property type="entry name" value="PPR"/>
    <property type="match status" value="7"/>
</dbReference>
<dbReference type="PROSITE" id="PS51375">
    <property type="entry name" value="PPR"/>
    <property type="match status" value="5"/>
</dbReference>
<dbReference type="InterPro" id="IPR002885">
    <property type="entry name" value="PPR_rpt"/>
</dbReference>
<dbReference type="InterPro" id="IPR032867">
    <property type="entry name" value="DYW_dom"/>
</dbReference>
<dbReference type="PANTHER" id="PTHR47926:SF433">
    <property type="entry name" value="PENTATRICOPEPTIDE REPEAT-CONTAINING PROTEIN"/>
    <property type="match status" value="1"/>
</dbReference>
<keyword evidence="1" id="KW-0677">Repeat</keyword>
<feature type="repeat" description="PPR" evidence="2">
    <location>
        <begin position="102"/>
        <end position="136"/>
    </location>
</feature>
<feature type="repeat" description="PPR" evidence="2">
    <location>
        <begin position="455"/>
        <end position="489"/>
    </location>
</feature>
<accession>A0A0K9Q5P7</accession>
<feature type="repeat" description="PPR" evidence="2">
    <location>
        <begin position="352"/>
        <end position="386"/>
    </location>
</feature>
<dbReference type="Pfam" id="PF14432">
    <property type="entry name" value="DYW_deaminase"/>
    <property type="match status" value="1"/>
</dbReference>
<dbReference type="Pfam" id="PF12854">
    <property type="entry name" value="PPR_1"/>
    <property type="match status" value="2"/>
</dbReference>
<feature type="repeat" description="PPR" evidence="2">
    <location>
        <begin position="195"/>
        <end position="229"/>
    </location>
</feature>
<keyword evidence="5" id="KW-1185">Reference proteome</keyword>
<evidence type="ECO:0000313" key="5">
    <source>
        <dbReference type="Proteomes" id="UP000036987"/>
    </source>
</evidence>
<evidence type="ECO:0000259" key="3">
    <source>
        <dbReference type="Pfam" id="PF14432"/>
    </source>
</evidence>
<dbReference type="InterPro" id="IPR011990">
    <property type="entry name" value="TPR-like_helical_dom_sf"/>
</dbReference>
<evidence type="ECO:0000256" key="2">
    <source>
        <dbReference type="PROSITE-ProRule" id="PRU00708"/>
    </source>
</evidence>
<dbReference type="GO" id="GO:0008270">
    <property type="term" value="F:zinc ion binding"/>
    <property type="evidence" value="ECO:0007669"/>
    <property type="project" value="InterPro"/>
</dbReference>
<dbReference type="GO" id="GO:0003723">
    <property type="term" value="F:RNA binding"/>
    <property type="evidence" value="ECO:0000318"/>
    <property type="project" value="GO_Central"/>
</dbReference>
<dbReference type="Pfam" id="PF13041">
    <property type="entry name" value="PPR_2"/>
    <property type="match status" value="2"/>
</dbReference>
<dbReference type="SUPFAM" id="SSF48452">
    <property type="entry name" value="TPR-like"/>
    <property type="match status" value="1"/>
</dbReference>
<evidence type="ECO:0000256" key="1">
    <source>
        <dbReference type="ARBA" id="ARBA00022737"/>
    </source>
</evidence>
<dbReference type="OMA" id="FDMMRTT"/>
<dbReference type="InterPro" id="IPR046848">
    <property type="entry name" value="E_motif"/>
</dbReference>
<dbReference type="FunFam" id="1.25.40.10:FF:000366">
    <property type="entry name" value="Pentatricopeptide (PPR) repeat-containing protein"/>
    <property type="match status" value="1"/>
</dbReference>
<dbReference type="GO" id="GO:0009451">
    <property type="term" value="P:RNA modification"/>
    <property type="evidence" value="ECO:0000318"/>
    <property type="project" value="GO_Central"/>
</dbReference>
<dbReference type="Gene3D" id="1.25.40.10">
    <property type="entry name" value="Tetratricopeptide repeat domain"/>
    <property type="match status" value="6"/>
</dbReference>
<dbReference type="STRING" id="29655.A0A0K9Q5P7"/>
<feature type="domain" description="DYW" evidence="3">
    <location>
        <begin position="672"/>
        <end position="764"/>
    </location>
</feature>
<sequence length="764" mass="86329">MFSFLRRSYDIITGRSFRTASHTVKRLNTTGVDEDEKEVRRWNKVLTTHMRNGQYVLARSLFDKMCSRNSVTYNVMISGYISNNRLDLALLLFNNAPVNSYDVVTYNIVLNGFVKNHNLSAALYLFDKMVYRDVVTWNTMISAYALNGLVKEAQEMFDKAPVKNNISWNGLLAAYLQNNHFTSAVKLFESNPEWELVSWNAMLAGYSRRKLMKEARSLFDKMPCRDNITLNTMITGYAQSGDLKSAEALFNITPSKDVYTWTGMISCYSQNNQIESARGIFDMMPRRNTTSWNAMIFAYIQNHDLVNAKSLFDQMERDQMTTTTYNILLTGLLQAGEIDSGRALFAQIPQTDSVSFSAMIAGFSQAGLTEEAMKMFVRMRRTGPPVRLNRSTMACMLATCGDVAMLEVGKQVHGALVRTGFMKGCFVENALIAMYSKCGVIEDAYVAFCGVEERDVVTWNTIICGFSRHGFGKDALNVFAMMTSVSNSTKPDDVTMIAVLSACSHAGMIDAGTNYFYTMQKTYGLNPKPEHYTCMIDLLGRAGRLTEAERLIETAPFDPDSTMWGALLGACRKYNNTKLGEKAALEAFRLEPDNAGMYVLLSNLYASSGKWSNAGELRILMRDRGVKKVPGFSWIEVDNKVHVFSVGDSLHPETEKIYWFLEELGLKLKKAGFVSSPKLVLHDVEEEEKEEMLKHHSERLAVVYGIMNVPKGRPIRVMKNIRVCEDCHTAIKHISKIEDRLIVLRDSNRFHHFKDGSCSCADYW</sequence>
<dbReference type="Pfam" id="PF20431">
    <property type="entry name" value="E_motif"/>
    <property type="match status" value="1"/>
</dbReference>
<feature type="repeat" description="PPR" evidence="2">
    <location>
        <begin position="257"/>
        <end position="291"/>
    </location>
</feature>
<evidence type="ECO:0000313" key="4">
    <source>
        <dbReference type="EMBL" id="KMZ75805.1"/>
    </source>
</evidence>
<dbReference type="Proteomes" id="UP000036987">
    <property type="component" value="Unassembled WGS sequence"/>
</dbReference>
<name>A0A0K9Q5P7_ZOSMR</name>
<dbReference type="EMBL" id="LFYR01000113">
    <property type="protein sequence ID" value="KMZ75805.1"/>
    <property type="molecule type" value="Genomic_DNA"/>
</dbReference>
<gene>
    <name evidence="4" type="ORF">ZOSMA_10G00730</name>
</gene>
<dbReference type="InterPro" id="IPR046960">
    <property type="entry name" value="PPR_At4g14850-like_plant"/>
</dbReference>
<dbReference type="AlphaFoldDB" id="A0A0K9Q5P7"/>
<comment type="caution">
    <text evidence="4">The sequence shown here is derived from an EMBL/GenBank/DDBJ whole genome shotgun (WGS) entry which is preliminary data.</text>
</comment>
<dbReference type="PANTHER" id="PTHR47926">
    <property type="entry name" value="PENTATRICOPEPTIDE REPEAT-CONTAINING PROTEIN"/>
    <property type="match status" value="1"/>
</dbReference>
<protein>
    <submittedName>
        <fullName evidence="4">Pentatricopeptide repeat-containing protein</fullName>
    </submittedName>
</protein>
<dbReference type="OrthoDB" id="185373at2759"/>